<gene>
    <name evidence="3" type="ORF">SAMN05421644_13628</name>
</gene>
<protein>
    <submittedName>
        <fullName evidence="3">Iron complex transport system substrate-binding protein</fullName>
    </submittedName>
</protein>
<dbReference type="SUPFAM" id="SSF53807">
    <property type="entry name" value="Helical backbone' metal receptor"/>
    <property type="match status" value="1"/>
</dbReference>
<evidence type="ECO:0000256" key="1">
    <source>
        <dbReference type="SAM" id="SignalP"/>
    </source>
</evidence>
<name>A0A1H3HTB3_ALLWA</name>
<dbReference type="PANTHER" id="PTHR30535:SF34">
    <property type="entry name" value="MOLYBDATE-BINDING PROTEIN MOLA"/>
    <property type="match status" value="1"/>
</dbReference>
<dbReference type="InterPro" id="IPR050902">
    <property type="entry name" value="ABC_Transporter_SBP"/>
</dbReference>
<dbReference type="AlphaFoldDB" id="A0A1H3HTB3"/>
<dbReference type="Gene3D" id="3.40.50.1980">
    <property type="entry name" value="Nitrogenase molybdenum iron protein domain"/>
    <property type="match status" value="2"/>
</dbReference>
<feature type="chain" id="PRO_5011719490" evidence="1">
    <location>
        <begin position="30"/>
        <end position="349"/>
    </location>
</feature>
<dbReference type="PROSITE" id="PS50983">
    <property type="entry name" value="FE_B12_PBP"/>
    <property type="match status" value="1"/>
</dbReference>
<dbReference type="RefSeq" id="WP_091334547.1">
    <property type="nucleotide sequence ID" value="NZ_FNOW01000036.1"/>
</dbReference>
<keyword evidence="4" id="KW-1185">Reference proteome</keyword>
<dbReference type="EMBL" id="FNOW01000036">
    <property type="protein sequence ID" value="SDY18465.1"/>
    <property type="molecule type" value="Genomic_DNA"/>
</dbReference>
<dbReference type="Gene3D" id="1.20.58.2180">
    <property type="match status" value="1"/>
</dbReference>
<evidence type="ECO:0000313" key="4">
    <source>
        <dbReference type="Proteomes" id="UP000198672"/>
    </source>
</evidence>
<evidence type="ECO:0000313" key="3">
    <source>
        <dbReference type="EMBL" id="SDY18465.1"/>
    </source>
</evidence>
<dbReference type="PANTHER" id="PTHR30535">
    <property type="entry name" value="VITAMIN B12-BINDING PROTEIN"/>
    <property type="match status" value="1"/>
</dbReference>
<sequence>MHNSFRSSRASQRPLLAALTLLTSLSTQAAELVDMTGRTVAIPDQIERVFAVTPPVVPLIYAIDPTKLVSLSFPFTPEDAPYVAPAVKDLLIVGRYTGEGPPPNPELLARTQPQLSIAWDMPFIDAKRVETTFQTLGTPGLFVRLEHLRDYPAALELVGRALGAEDRAATLADAIRTALTRVEQAVGAVPAHQRQRVYFAQGANGLQTECADSFHAEVIGLAGGVNVMDCKTQAMCGREPVTLEHIQTLDPDVILTDHPKFFATVKTDPAWSALRAVRDGRVYLAPSSPFSWLGRPPSFMRALAMQWLANRLYPTQFPWDAEREIPAFYALFLGIKPEVVDVRALLGTS</sequence>
<organism evidence="3 4">
    <name type="scientific">Allochromatium warmingii</name>
    <name type="common">Chromatium warmingii</name>
    <dbReference type="NCBI Taxonomy" id="61595"/>
    <lineage>
        <taxon>Bacteria</taxon>
        <taxon>Pseudomonadati</taxon>
        <taxon>Pseudomonadota</taxon>
        <taxon>Gammaproteobacteria</taxon>
        <taxon>Chromatiales</taxon>
        <taxon>Chromatiaceae</taxon>
        <taxon>Allochromatium</taxon>
    </lineage>
</organism>
<dbReference type="Pfam" id="PF01497">
    <property type="entry name" value="Peripla_BP_2"/>
    <property type="match status" value="1"/>
</dbReference>
<dbReference type="OrthoDB" id="9775594at2"/>
<dbReference type="Proteomes" id="UP000198672">
    <property type="component" value="Unassembled WGS sequence"/>
</dbReference>
<evidence type="ECO:0000259" key="2">
    <source>
        <dbReference type="PROSITE" id="PS50983"/>
    </source>
</evidence>
<proteinExistence type="predicted"/>
<accession>A0A1H3HTB3</accession>
<feature type="domain" description="Fe/B12 periplasmic-binding" evidence="2">
    <location>
        <begin position="48"/>
        <end position="316"/>
    </location>
</feature>
<dbReference type="InterPro" id="IPR002491">
    <property type="entry name" value="ABC_transptr_periplasmic_BD"/>
</dbReference>
<reference evidence="4" key="1">
    <citation type="submission" date="2016-10" db="EMBL/GenBank/DDBJ databases">
        <authorList>
            <person name="Varghese N."/>
            <person name="Submissions S."/>
        </authorList>
    </citation>
    <scope>NUCLEOTIDE SEQUENCE [LARGE SCALE GENOMIC DNA]</scope>
    <source>
        <strain evidence="4">DSM 173</strain>
    </source>
</reference>
<dbReference type="STRING" id="61595.SAMN05421644_13628"/>
<keyword evidence="1" id="KW-0732">Signal</keyword>
<feature type="signal peptide" evidence="1">
    <location>
        <begin position="1"/>
        <end position="29"/>
    </location>
</feature>